<evidence type="ECO:0000313" key="2">
    <source>
        <dbReference type="Proteomes" id="UP000054304"/>
    </source>
</evidence>
<gene>
    <name evidence="1" type="ORF">LALA0_S01e11628g</name>
</gene>
<sequence>MSINGLTVEEDRRSLPFVPLEREMIAYNAAPVVSIKVWPVLEAGAGRNDDNKVRKIGVKGRLFVTSQRLIFLSNEHTKPVQNLVILFRQLTLPRHQDSPITLVMPWFGANSLKFEFRVLPEQILNNGPLLDSSYTWRCEITLEQRSSAVRDIFQLKDVINSALASNASSGSLSEHQEEETLPEYAP</sequence>
<proteinExistence type="predicted"/>
<dbReference type="HOGENOM" id="CLU_1454669_0_0_1"/>
<dbReference type="AlphaFoldDB" id="A0A0C7MYC6"/>
<dbReference type="GeneID" id="34683862"/>
<dbReference type="Proteomes" id="UP000054304">
    <property type="component" value="Unassembled WGS sequence"/>
</dbReference>
<name>A0A0C7MYC6_9SACH</name>
<protein>
    <submittedName>
        <fullName evidence="1">LALA0S01e11628g1_1</fullName>
    </submittedName>
</protein>
<dbReference type="EMBL" id="LN736360">
    <property type="protein sequence ID" value="CEP60471.1"/>
    <property type="molecule type" value="Genomic_DNA"/>
</dbReference>
<evidence type="ECO:0000313" key="1">
    <source>
        <dbReference type="EMBL" id="CEP60471.1"/>
    </source>
</evidence>
<dbReference type="OrthoDB" id="1259151at2759"/>
<reference evidence="1 2" key="1">
    <citation type="submission" date="2014-12" db="EMBL/GenBank/DDBJ databases">
        <authorList>
            <person name="Neuveglise Cecile"/>
        </authorList>
    </citation>
    <scope>NUCLEOTIDE SEQUENCE [LARGE SCALE GENOMIC DNA]</scope>
    <source>
        <strain evidence="1 2">CBS 12615</strain>
    </source>
</reference>
<accession>A0A0C7MYC6</accession>
<organism evidence="1 2">
    <name type="scientific">Lachancea lanzarotensis</name>
    <dbReference type="NCBI Taxonomy" id="1245769"/>
    <lineage>
        <taxon>Eukaryota</taxon>
        <taxon>Fungi</taxon>
        <taxon>Dikarya</taxon>
        <taxon>Ascomycota</taxon>
        <taxon>Saccharomycotina</taxon>
        <taxon>Saccharomycetes</taxon>
        <taxon>Saccharomycetales</taxon>
        <taxon>Saccharomycetaceae</taxon>
        <taxon>Lachancea</taxon>
    </lineage>
</organism>
<keyword evidence="2" id="KW-1185">Reference proteome</keyword>
<dbReference type="RefSeq" id="XP_022626714.1">
    <property type="nucleotide sequence ID" value="XM_022774637.1"/>
</dbReference>